<name>A0A974E213_XENLA</name>
<evidence type="ECO:0000313" key="1">
    <source>
        <dbReference type="EMBL" id="OCU01487.1"/>
    </source>
</evidence>
<sequence length="25" mass="2898">WVSRTYDASDILYAVIPRDNNSTKL</sequence>
<reference evidence="2" key="1">
    <citation type="journal article" date="2016" name="Nature">
        <title>Genome evolution in the allotetraploid frog Xenopus laevis.</title>
        <authorList>
            <person name="Session A.M."/>
            <person name="Uno Y."/>
            <person name="Kwon T."/>
            <person name="Chapman J.A."/>
            <person name="Toyoda A."/>
            <person name="Takahashi S."/>
            <person name="Fukui A."/>
            <person name="Hikosaka A."/>
            <person name="Suzuki A."/>
            <person name="Kondo M."/>
            <person name="van Heeringen S.J."/>
            <person name="Quigley I."/>
            <person name="Heinz S."/>
            <person name="Ogino H."/>
            <person name="Ochi H."/>
            <person name="Hellsten U."/>
            <person name="Lyons J.B."/>
            <person name="Simakov O."/>
            <person name="Putnam N."/>
            <person name="Stites J."/>
            <person name="Kuroki Y."/>
            <person name="Tanaka T."/>
            <person name="Michiue T."/>
            <person name="Watanabe M."/>
            <person name="Bogdanovic O."/>
            <person name="Lister R."/>
            <person name="Georgiou G."/>
            <person name="Paranjpe S.S."/>
            <person name="van Kruijsbergen I."/>
            <person name="Shu S."/>
            <person name="Carlson J."/>
            <person name="Kinoshita T."/>
            <person name="Ohta Y."/>
            <person name="Mawaribuchi S."/>
            <person name="Jenkins J."/>
            <person name="Grimwood J."/>
            <person name="Schmutz J."/>
            <person name="Mitros T."/>
            <person name="Mozaffari S.V."/>
            <person name="Suzuki Y."/>
            <person name="Haramoto Y."/>
            <person name="Yamamoto T.S."/>
            <person name="Takagi C."/>
            <person name="Heald R."/>
            <person name="Miller K."/>
            <person name="Haudenschild C."/>
            <person name="Kitzman J."/>
            <person name="Nakayama T."/>
            <person name="Izutsu Y."/>
            <person name="Robert J."/>
            <person name="Fortriede J."/>
            <person name="Burns K."/>
            <person name="Lotay V."/>
            <person name="Karimi K."/>
            <person name="Yasuoka Y."/>
            <person name="Dichmann D.S."/>
            <person name="Flajnik M.F."/>
            <person name="Houston D.W."/>
            <person name="Shendure J."/>
            <person name="DuPasquier L."/>
            <person name="Vize P.D."/>
            <person name="Zorn A.M."/>
            <person name="Ito M."/>
            <person name="Marcotte E.M."/>
            <person name="Wallingford J.B."/>
            <person name="Ito Y."/>
            <person name="Asashima M."/>
            <person name="Ueno N."/>
            <person name="Matsuda Y."/>
            <person name="Veenstra G.J."/>
            <person name="Fujiyama A."/>
            <person name="Harland R.M."/>
            <person name="Taira M."/>
            <person name="Rokhsar D.S."/>
        </authorList>
    </citation>
    <scope>NUCLEOTIDE SEQUENCE [LARGE SCALE GENOMIC DNA]</scope>
    <source>
        <strain evidence="2">J</strain>
    </source>
</reference>
<feature type="non-terminal residue" evidence="1">
    <location>
        <position position="1"/>
    </location>
</feature>
<evidence type="ECO:0000313" key="2">
    <source>
        <dbReference type="Proteomes" id="UP000694892"/>
    </source>
</evidence>
<dbReference type="Proteomes" id="UP000694892">
    <property type="component" value="Chromosome 1L"/>
</dbReference>
<gene>
    <name evidence="1" type="ORF">XELAEV_180072782mg</name>
</gene>
<accession>A0A974E213</accession>
<protein>
    <submittedName>
        <fullName evidence="1">Uncharacterized protein</fullName>
    </submittedName>
</protein>
<organism evidence="1 2">
    <name type="scientific">Xenopus laevis</name>
    <name type="common">African clawed frog</name>
    <dbReference type="NCBI Taxonomy" id="8355"/>
    <lineage>
        <taxon>Eukaryota</taxon>
        <taxon>Metazoa</taxon>
        <taxon>Chordata</taxon>
        <taxon>Craniata</taxon>
        <taxon>Vertebrata</taxon>
        <taxon>Euteleostomi</taxon>
        <taxon>Amphibia</taxon>
        <taxon>Batrachia</taxon>
        <taxon>Anura</taxon>
        <taxon>Pipoidea</taxon>
        <taxon>Pipidae</taxon>
        <taxon>Xenopodinae</taxon>
        <taxon>Xenopus</taxon>
        <taxon>Xenopus</taxon>
    </lineage>
</organism>
<dbReference type="AlphaFoldDB" id="A0A974E213"/>
<dbReference type="EMBL" id="CM004466">
    <property type="protein sequence ID" value="OCU01487.1"/>
    <property type="molecule type" value="Genomic_DNA"/>
</dbReference>
<proteinExistence type="predicted"/>